<comment type="caution">
    <text evidence="1">The sequence shown here is derived from an EMBL/GenBank/DDBJ whole genome shotgun (WGS) entry which is preliminary data.</text>
</comment>
<gene>
    <name evidence="1" type="ORF">ABJI51_16810</name>
</gene>
<evidence type="ECO:0000313" key="2">
    <source>
        <dbReference type="Proteomes" id="UP001440984"/>
    </source>
</evidence>
<keyword evidence="2" id="KW-1185">Reference proteome</keyword>
<proteinExistence type="predicted"/>
<name>A0ABV0LEM3_9PSEU</name>
<accession>A0ABV0LEM3</accession>
<dbReference type="RefSeq" id="WP_348951813.1">
    <property type="nucleotide sequence ID" value="NZ_JBDZYD010000005.1"/>
</dbReference>
<reference evidence="1 2" key="1">
    <citation type="submission" date="2024-05" db="EMBL/GenBank/DDBJ databases">
        <authorList>
            <person name="Zhao H."/>
            <person name="Xu Y."/>
            <person name="Lin S."/>
            <person name="Spain J.C."/>
            <person name="Zhou N.-Y."/>
        </authorList>
    </citation>
    <scope>NUCLEOTIDE SEQUENCE [LARGE SCALE GENOMIC DNA]</scope>
    <source>
        <strain evidence="1 2">NEAU-NG30</strain>
    </source>
</reference>
<protein>
    <submittedName>
        <fullName evidence="1">Uncharacterized protein</fullName>
    </submittedName>
</protein>
<dbReference type="EMBL" id="JBDZYD010000005">
    <property type="protein sequence ID" value="MEQ0560749.1"/>
    <property type="molecule type" value="Genomic_DNA"/>
</dbReference>
<dbReference type="Proteomes" id="UP001440984">
    <property type="component" value="Unassembled WGS sequence"/>
</dbReference>
<sequence>MSPHSWIHRRDRLEIRIGRRSEPVPEPIEALLLHGPDSLTADVGADLLRLDATLAALARRLRADAESATRAIARSRAGRGATAAPGARTLAEVMAGHTRIIEQLDDVMVTIDILREFVIDLAADGLLRDTAAGWQRDPEPPAHVEVILDEYLAADLDRRRARPEGWGGTALSGIEEWGAHWRREPDDELSDLPPTYMTGTWTLGYLPGTAEVYAVRRADGPHEFWLLGRGFTLDQLSTILAPILPRMRCPNSLILAADTIHAARRPHRLRPHAEAR</sequence>
<evidence type="ECO:0000313" key="1">
    <source>
        <dbReference type="EMBL" id="MEQ0560749.1"/>
    </source>
</evidence>
<organism evidence="1 2">
    <name type="scientific">Amycolatopsis melonis</name>
    <dbReference type="NCBI Taxonomy" id="3156488"/>
    <lineage>
        <taxon>Bacteria</taxon>
        <taxon>Bacillati</taxon>
        <taxon>Actinomycetota</taxon>
        <taxon>Actinomycetes</taxon>
        <taxon>Pseudonocardiales</taxon>
        <taxon>Pseudonocardiaceae</taxon>
        <taxon>Amycolatopsis</taxon>
    </lineage>
</organism>